<accession>I1C5L0</accession>
<feature type="compositionally biased region" description="Basic and acidic residues" evidence="1">
    <location>
        <begin position="67"/>
        <end position="79"/>
    </location>
</feature>
<dbReference type="InParanoid" id="I1C5L0"/>
<dbReference type="VEuPathDB" id="FungiDB:RO3G_08445"/>
<name>I1C5L0_RHIO9</name>
<dbReference type="Proteomes" id="UP000009138">
    <property type="component" value="Unassembled WGS sequence"/>
</dbReference>
<keyword evidence="3" id="KW-1185">Reference proteome</keyword>
<protein>
    <submittedName>
        <fullName evidence="2">Uncharacterized protein</fullName>
    </submittedName>
</protein>
<gene>
    <name evidence="2" type="ORF">RO3G_08445</name>
</gene>
<dbReference type="EMBL" id="CH476737">
    <property type="protein sequence ID" value="EIE83740.1"/>
    <property type="molecule type" value="Genomic_DNA"/>
</dbReference>
<evidence type="ECO:0000313" key="2">
    <source>
        <dbReference type="EMBL" id="EIE83740.1"/>
    </source>
</evidence>
<dbReference type="GeneID" id="93615416"/>
<sequence length="119" mass="14044">MNTYFFMKTDKEKFSTNKDNDAMKWVEEVDPFHLETLMILQMYQQAQLSEQEQMRGELDETTNEVTLRAKEKNTEDGKKGNNVYSPDQKDLFLYYLQVKLYKAAKAARLSGVTKRTKQQ</sequence>
<feature type="region of interest" description="Disordered" evidence="1">
    <location>
        <begin position="51"/>
        <end position="86"/>
    </location>
</feature>
<dbReference type="RefSeq" id="XP_067519136.1">
    <property type="nucleotide sequence ID" value="XM_067663035.1"/>
</dbReference>
<evidence type="ECO:0000313" key="3">
    <source>
        <dbReference type="Proteomes" id="UP000009138"/>
    </source>
</evidence>
<organism evidence="2 3">
    <name type="scientific">Rhizopus delemar (strain RA 99-880 / ATCC MYA-4621 / FGSC 9543 / NRRL 43880)</name>
    <name type="common">Mucormycosis agent</name>
    <name type="synonym">Rhizopus arrhizus var. delemar</name>
    <dbReference type="NCBI Taxonomy" id="246409"/>
    <lineage>
        <taxon>Eukaryota</taxon>
        <taxon>Fungi</taxon>
        <taxon>Fungi incertae sedis</taxon>
        <taxon>Mucoromycota</taxon>
        <taxon>Mucoromycotina</taxon>
        <taxon>Mucoromycetes</taxon>
        <taxon>Mucorales</taxon>
        <taxon>Mucorineae</taxon>
        <taxon>Rhizopodaceae</taxon>
        <taxon>Rhizopus</taxon>
    </lineage>
</organism>
<proteinExistence type="predicted"/>
<dbReference type="AlphaFoldDB" id="I1C5L0"/>
<reference evidence="2 3" key="1">
    <citation type="journal article" date="2009" name="PLoS Genet.">
        <title>Genomic analysis of the basal lineage fungus Rhizopus oryzae reveals a whole-genome duplication.</title>
        <authorList>
            <person name="Ma L.-J."/>
            <person name="Ibrahim A.S."/>
            <person name="Skory C."/>
            <person name="Grabherr M.G."/>
            <person name="Burger G."/>
            <person name="Butler M."/>
            <person name="Elias M."/>
            <person name="Idnurm A."/>
            <person name="Lang B.F."/>
            <person name="Sone T."/>
            <person name="Abe A."/>
            <person name="Calvo S.E."/>
            <person name="Corrochano L.M."/>
            <person name="Engels R."/>
            <person name="Fu J."/>
            <person name="Hansberg W."/>
            <person name="Kim J.-M."/>
            <person name="Kodira C.D."/>
            <person name="Koehrsen M.J."/>
            <person name="Liu B."/>
            <person name="Miranda-Saavedra D."/>
            <person name="O'Leary S."/>
            <person name="Ortiz-Castellanos L."/>
            <person name="Poulter R."/>
            <person name="Rodriguez-Romero J."/>
            <person name="Ruiz-Herrera J."/>
            <person name="Shen Y.-Q."/>
            <person name="Zeng Q."/>
            <person name="Galagan J."/>
            <person name="Birren B.W."/>
            <person name="Cuomo C.A."/>
            <person name="Wickes B.L."/>
        </authorList>
    </citation>
    <scope>NUCLEOTIDE SEQUENCE [LARGE SCALE GENOMIC DNA]</scope>
    <source>
        <strain evidence="3">RA 99-880 / ATCC MYA-4621 / FGSC 9543 / NRRL 43880</strain>
    </source>
</reference>
<dbReference type="OrthoDB" id="2287198at2759"/>
<evidence type="ECO:0000256" key="1">
    <source>
        <dbReference type="SAM" id="MobiDB-lite"/>
    </source>
</evidence>
<dbReference type="OMA" id="IKTYHRY"/>